<gene>
    <name evidence="9" type="ORF">CLCR_08452</name>
</gene>
<name>A0A1C1CSQ8_9EURO</name>
<sequence>MITLGLQRITQLLSPLLNAHPSLPWKAVHIAGTNGKGSVAALVSTFLGHLGYRVGRFTSPHIIDRWDCITIDRTVVDRAKYLLIEQQFRDRSLKENIGASEFEILTASAFQLFTNEKVDVAVIECGLGGREDATNVLRPGDVILSVITKVGLDHTEFLGDTIEAIAAEKAGIFKPGVPVVVDQSNEKSVLEVVAKQLKKLGWERDGQAGVYLSLEERRGELDSVIRQLRMASHQAQNLYTAWSAFRHAENSLGVRHSGKQPPPRSEPQLGPATTASSLAKAENDRMISGVVPSQPISTIASLERLILEAQSSLPGRLQWLTLPRGLLPQDIADPPIDTRVLLDGAHNAQSAAALVEFVDHNVRSDHSTMQPDQSKPVTWLLAVKKDKDVNRILSVLLKPHDNVITCAFGPVDGMPWVKPMPASDLAARASKLTDGVVKALPDEGTIPDDNNHGDLHNAYIAKAVQEAVRTAAAAAAADGRDCHRRLCITGSLYLVGDVLRCVRDAGGSIYGNQ</sequence>
<dbReference type="Proteomes" id="UP000094526">
    <property type="component" value="Unassembled WGS sequence"/>
</dbReference>
<feature type="domain" description="Mur ligase central" evidence="8">
    <location>
        <begin position="30"/>
        <end position="175"/>
    </location>
</feature>
<evidence type="ECO:0000259" key="8">
    <source>
        <dbReference type="Pfam" id="PF08245"/>
    </source>
</evidence>
<feature type="region of interest" description="Disordered" evidence="7">
    <location>
        <begin position="253"/>
        <end position="278"/>
    </location>
</feature>
<dbReference type="GO" id="GO:0005829">
    <property type="term" value="C:cytosol"/>
    <property type="evidence" value="ECO:0007669"/>
    <property type="project" value="TreeGrafter"/>
</dbReference>
<dbReference type="NCBIfam" id="TIGR01499">
    <property type="entry name" value="folC"/>
    <property type="match status" value="1"/>
</dbReference>
<dbReference type="InterPro" id="IPR013221">
    <property type="entry name" value="Mur_ligase_cen"/>
</dbReference>
<dbReference type="InterPro" id="IPR001645">
    <property type="entry name" value="Folylpolyglutamate_synth"/>
</dbReference>
<evidence type="ECO:0000256" key="6">
    <source>
        <dbReference type="ARBA" id="ARBA00022842"/>
    </source>
</evidence>
<dbReference type="EMBL" id="LGRB01000009">
    <property type="protein sequence ID" value="OCT51538.1"/>
    <property type="molecule type" value="Genomic_DNA"/>
</dbReference>
<reference evidence="10" key="1">
    <citation type="submission" date="2015-07" db="EMBL/GenBank/DDBJ databases">
        <authorList>
            <person name="Teixeira M.M."/>
            <person name="Souza R.C."/>
            <person name="Almeida L.G."/>
            <person name="Vicente V.A."/>
            <person name="de Hoog S."/>
            <person name="Bocca A.L."/>
            <person name="de Almeida S.R."/>
            <person name="Vasconcelos A.T."/>
            <person name="Felipe M.S."/>
        </authorList>
    </citation>
    <scope>NUCLEOTIDE SEQUENCE [LARGE SCALE GENOMIC DNA]</scope>
    <source>
        <strain evidence="10">KSF</strain>
    </source>
</reference>
<dbReference type="Gene3D" id="3.40.1190.10">
    <property type="entry name" value="Mur-like, catalytic domain"/>
    <property type="match status" value="1"/>
</dbReference>
<evidence type="ECO:0000256" key="7">
    <source>
        <dbReference type="SAM" id="MobiDB-lite"/>
    </source>
</evidence>
<dbReference type="OrthoDB" id="5212574at2759"/>
<dbReference type="InterPro" id="IPR036615">
    <property type="entry name" value="Mur_ligase_C_dom_sf"/>
</dbReference>
<dbReference type="PROSITE" id="PS01012">
    <property type="entry name" value="FOLYLPOLYGLU_SYNT_2"/>
    <property type="match status" value="1"/>
</dbReference>
<organism evidence="9 10">
    <name type="scientific">Cladophialophora carrionii</name>
    <dbReference type="NCBI Taxonomy" id="86049"/>
    <lineage>
        <taxon>Eukaryota</taxon>
        <taxon>Fungi</taxon>
        <taxon>Dikarya</taxon>
        <taxon>Ascomycota</taxon>
        <taxon>Pezizomycotina</taxon>
        <taxon>Eurotiomycetes</taxon>
        <taxon>Chaetothyriomycetidae</taxon>
        <taxon>Chaetothyriales</taxon>
        <taxon>Herpotrichiellaceae</taxon>
        <taxon>Cladophialophora</taxon>
    </lineage>
</organism>
<evidence type="ECO:0000313" key="10">
    <source>
        <dbReference type="Proteomes" id="UP000094526"/>
    </source>
</evidence>
<dbReference type="VEuPathDB" id="FungiDB:G647_06555"/>
<evidence type="ECO:0000256" key="1">
    <source>
        <dbReference type="ARBA" id="ARBA00008276"/>
    </source>
</evidence>
<evidence type="ECO:0000313" key="9">
    <source>
        <dbReference type="EMBL" id="OCT51538.1"/>
    </source>
</evidence>
<dbReference type="GO" id="GO:0005524">
    <property type="term" value="F:ATP binding"/>
    <property type="evidence" value="ECO:0007669"/>
    <property type="project" value="UniProtKB-KW"/>
</dbReference>
<keyword evidence="6" id="KW-0460">Magnesium</keyword>
<dbReference type="Gene3D" id="3.90.190.20">
    <property type="entry name" value="Mur ligase, C-terminal domain"/>
    <property type="match status" value="1"/>
</dbReference>
<dbReference type="PANTHER" id="PTHR11136">
    <property type="entry name" value="FOLYLPOLYGLUTAMATE SYNTHASE-RELATED"/>
    <property type="match status" value="1"/>
</dbReference>
<dbReference type="GO" id="GO:0005739">
    <property type="term" value="C:mitochondrion"/>
    <property type="evidence" value="ECO:0007669"/>
    <property type="project" value="TreeGrafter"/>
</dbReference>
<dbReference type="eggNOG" id="KOG2525">
    <property type="taxonomic scope" value="Eukaryota"/>
</dbReference>
<dbReference type="PANTHER" id="PTHR11136:SF0">
    <property type="entry name" value="DIHYDROFOLATE SYNTHETASE-RELATED"/>
    <property type="match status" value="1"/>
</dbReference>
<dbReference type="UniPathway" id="UPA00850"/>
<dbReference type="InterPro" id="IPR018109">
    <property type="entry name" value="Folylpolyglutamate_synth_CS"/>
</dbReference>
<keyword evidence="4" id="KW-0547">Nucleotide-binding</keyword>
<proteinExistence type="inferred from homology"/>
<accession>A0A1C1CSQ8</accession>
<evidence type="ECO:0000256" key="2">
    <source>
        <dbReference type="ARBA" id="ARBA00022598"/>
    </source>
</evidence>
<comment type="similarity">
    <text evidence="1">Belongs to the folylpolyglutamate synthase family.</text>
</comment>
<dbReference type="InterPro" id="IPR036565">
    <property type="entry name" value="Mur-like_cat_sf"/>
</dbReference>
<evidence type="ECO:0000256" key="5">
    <source>
        <dbReference type="ARBA" id="ARBA00022840"/>
    </source>
</evidence>
<dbReference type="AlphaFoldDB" id="A0A1C1CSQ8"/>
<keyword evidence="5" id="KW-0067">ATP-binding</keyword>
<evidence type="ECO:0000256" key="3">
    <source>
        <dbReference type="ARBA" id="ARBA00022723"/>
    </source>
</evidence>
<dbReference type="GO" id="GO:0046872">
    <property type="term" value="F:metal ion binding"/>
    <property type="evidence" value="ECO:0007669"/>
    <property type="project" value="UniProtKB-KW"/>
</dbReference>
<dbReference type="GO" id="GO:0004326">
    <property type="term" value="F:tetrahydrofolylpolyglutamate synthase activity"/>
    <property type="evidence" value="ECO:0007669"/>
    <property type="project" value="InterPro"/>
</dbReference>
<dbReference type="VEuPathDB" id="FungiDB:CLCR_08452"/>
<keyword evidence="2" id="KW-0436">Ligase</keyword>
<comment type="caution">
    <text evidence="9">The sequence shown here is derived from an EMBL/GenBank/DDBJ whole genome shotgun (WGS) entry which is preliminary data.</text>
</comment>
<protein>
    <submittedName>
        <fullName evidence="9">Dihydrofolate synthetase Fol3</fullName>
    </submittedName>
</protein>
<evidence type="ECO:0000256" key="4">
    <source>
        <dbReference type="ARBA" id="ARBA00022741"/>
    </source>
</evidence>
<keyword evidence="3" id="KW-0479">Metal-binding</keyword>
<dbReference type="SUPFAM" id="SSF53623">
    <property type="entry name" value="MurD-like peptide ligases, catalytic domain"/>
    <property type="match status" value="1"/>
</dbReference>
<dbReference type="STRING" id="86049.A0A1C1CSQ8"/>
<dbReference type="Pfam" id="PF08245">
    <property type="entry name" value="Mur_ligase_M"/>
    <property type="match status" value="1"/>
</dbReference>
<dbReference type="GO" id="GO:0008841">
    <property type="term" value="F:dihydrofolate synthase activity"/>
    <property type="evidence" value="ECO:0007669"/>
    <property type="project" value="TreeGrafter"/>
</dbReference>
<keyword evidence="10" id="KW-1185">Reference proteome</keyword>
<dbReference type="SUPFAM" id="SSF53244">
    <property type="entry name" value="MurD-like peptide ligases, peptide-binding domain"/>
    <property type="match status" value="1"/>
</dbReference>